<keyword evidence="1" id="KW-1133">Transmembrane helix</keyword>
<feature type="transmembrane region" description="Helical" evidence="1">
    <location>
        <begin position="41"/>
        <end position="58"/>
    </location>
</feature>
<feature type="transmembrane region" description="Helical" evidence="1">
    <location>
        <begin position="246"/>
        <end position="263"/>
    </location>
</feature>
<protein>
    <recommendedName>
        <fullName evidence="4">Enediyne biosynthesis protein UnbU</fullName>
    </recommendedName>
</protein>
<evidence type="ECO:0000313" key="3">
    <source>
        <dbReference type="Proteomes" id="UP000656042"/>
    </source>
</evidence>
<sequence>MPPATDSGRPAPGLVALRRFALSITAFTVIGHLYLGFEQAYLTPLAALAVGYTLSLILETLDAWARRRPARYRGSARNLVDFLLPTHIAALACAMLLYGNARLLPTVFAVTVAVCGKYLVRVRINGAARHVFNPSNLGISATLLCFGWVAIAPPYQFTEYGGRVSDLVVPAAILVAGTMINAKLTGRMPLIAGWVGGFVLQALIRAAVLPDLLGPALLAMTGVAFVLFTNYMITDPGTTPARPRDQVAFGVGTAMAYGVLVAAHVTFGLFYALTAVCAVRALFLVYRGRRPARAAAVDAASPRSPAPVAAVPVRAAR</sequence>
<keyword evidence="1" id="KW-0472">Membrane</keyword>
<feature type="transmembrane region" description="Helical" evidence="1">
    <location>
        <begin position="167"/>
        <end position="184"/>
    </location>
</feature>
<evidence type="ECO:0000313" key="2">
    <source>
        <dbReference type="EMBL" id="GGK76476.1"/>
    </source>
</evidence>
<dbReference type="EMBL" id="BMMX01000001">
    <property type="protein sequence ID" value="GGK76476.1"/>
    <property type="molecule type" value="Genomic_DNA"/>
</dbReference>
<feature type="transmembrane region" description="Helical" evidence="1">
    <location>
        <begin position="269"/>
        <end position="286"/>
    </location>
</feature>
<gene>
    <name evidence="2" type="ORF">GCM10012284_08030</name>
</gene>
<proteinExistence type="predicted"/>
<evidence type="ECO:0008006" key="4">
    <source>
        <dbReference type="Google" id="ProtNLM"/>
    </source>
</evidence>
<comment type="caution">
    <text evidence="2">The sequence shown here is derived from an EMBL/GenBank/DDBJ whole genome shotgun (WGS) entry which is preliminary data.</text>
</comment>
<accession>A0A8J3FMJ3</accession>
<feature type="transmembrane region" description="Helical" evidence="1">
    <location>
        <begin position="191"/>
        <end position="208"/>
    </location>
</feature>
<dbReference type="RefSeq" id="WP_189077606.1">
    <property type="nucleotide sequence ID" value="NZ_BMMX01000001.1"/>
</dbReference>
<feature type="transmembrane region" description="Helical" evidence="1">
    <location>
        <begin position="103"/>
        <end position="120"/>
    </location>
</feature>
<keyword evidence="3" id="KW-1185">Reference proteome</keyword>
<dbReference type="Proteomes" id="UP000656042">
    <property type="component" value="Unassembled WGS sequence"/>
</dbReference>
<organism evidence="2 3">
    <name type="scientific">Mangrovihabitans endophyticus</name>
    <dbReference type="NCBI Taxonomy" id="1751298"/>
    <lineage>
        <taxon>Bacteria</taxon>
        <taxon>Bacillati</taxon>
        <taxon>Actinomycetota</taxon>
        <taxon>Actinomycetes</taxon>
        <taxon>Micromonosporales</taxon>
        <taxon>Micromonosporaceae</taxon>
        <taxon>Mangrovihabitans</taxon>
    </lineage>
</organism>
<evidence type="ECO:0000256" key="1">
    <source>
        <dbReference type="SAM" id="Phobius"/>
    </source>
</evidence>
<feature type="transmembrane region" description="Helical" evidence="1">
    <location>
        <begin position="79"/>
        <end position="97"/>
    </location>
</feature>
<reference evidence="2" key="1">
    <citation type="journal article" date="2014" name="Int. J. Syst. Evol. Microbiol.">
        <title>Complete genome sequence of Corynebacterium casei LMG S-19264T (=DSM 44701T), isolated from a smear-ripened cheese.</title>
        <authorList>
            <consortium name="US DOE Joint Genome Institute (JGI-PGF)"/>
            <person name="Walter F."/>
            <person name="Albersmeier A."/>
            <person name="Kalinowski J."/>
            <person name="Ruckert C."/>
        </authorList>
    </citation>
    <scope>NUCLEOTIDE SEQUENCE</scope>
    <source>
        <strain evidence="2">CGMCC 4.7299</strain>
    </source>
</reference>
<name>A0A8J3FMJ3_9ACTN</name>
<reference evidence="2" key="2">
    <citation type="submission" date="2020-09" db="EMBL/GenBank/DDBJ databases">
        <authorList>
            <person name="Sun Q."/>
            <person name="Zhou Y."/>
        </authorList>
    </citation>
    <scope>NUCLEOTIDE SEQUENCE</scope>
    <source>
        <strain evidence="2">CGMCC 4.7299</strain>
    </source>
</reference>
<dbReference type="AlphaFoldDB" id="A0A8J3FMJ3"/>
<feature type="transmembrane region" description="Helical" evidence="1">
    <location>
        <begin position="132"/>
        <end position="155"/>
    </location>
</feature>
<feature type="transmembrane region" description="Helical" evidence="1">
    <location>
        <begin position="16"/>
        <end position="35"/>
    </location>
</feature>
<keyword evidence="1" id="KW-0812">Transmembrane</keyword>
<feature type="transmembrane region" description="Helical" evidence="1">
    <location>
        <begin position="214"/>
        <end position="234"/>
    </location>
</feature>